<sequence length="316" mass="35360">MPVPFGISIGDFISGYEELDRELKNLNKGLECIQGLSLDKDRPAQALVINEALNDCRQFMETFLQRIGKLLESRYKGCNSVAFASFQREFAQTARATRNQLSIQSELRKSTAQQIDEHKDISTIIKDKVSEQSRNHEHLGTVLEPEYYDPEPTAHVEKAAIDQQYTKTRATLAGDTLHSTLNSSAVAEALTAVLNVRFKDVGYRKIENEDLVLFDSLGELQLRLEDPWDTVVRSGQHITVSMKFCRQATSAIGRCPKCGTYNGESDNAEVKCENPIRGMIYRGVRAKLNNAGETDADDPNSELAANNETRRDLSLV</sequence>
<organism evidence="2 3">
    <name type="scientific">Lepraria finkii</name>
    <dbReference type="NCBI Taxonomy" id="1340010"/>
    <lineage>
        <taxon>Eukaryota</taxon>
        <taxon>Fungi</taxon>
        <taxon>Dikarya</taxon>
        <taxon>Ascomycota</taxon>
        <taxon>Pezizomycotina</taxon>
        <taxon>Lecanoromycetes</taxon>
        <taxon>OSLEUM clade</taxon>
        <taxon>Lecanoromycetidae</taxon>
        <taxon>Lecanorales</taxon>
        <taxon>Lecanorineae</taxon>
        <taxon>Stereocaulaceae</taxon>
        <taxon>Lepraria</taxon>
    </lineage>
</organism>
<dbReference type="EMBL" id="JBHFEH010000011">
    <property type="protein sequence ID" value="KAL2055518.1"/>
    <property type="molecule type" value="Genomic_DNA"/>
</dbReference>
<comment type="caution">
    <text evidence="2">The sequence shown here is derived from an EMBL/GenBank/DDBJ whole genome shotgun (WGS) entry which is preliminary data.</text>
</comment>
<gene>
    <name evidence="2" type="ORF">ABVK25_004326</name>
</gene>
<protein>
    <submittedName>
        <fullName evidence="2">Uncharacterized protein</fullName>
    </submittedName>
</protein>
<accession>A0ABR4BDK0</accession>
<evidence type="ECO:0000256" key="1">
    <source>
        <dbReference type="SAM" id="MobiDB-lite"/>
    </source>
</evidence>
<dbReference type="Proteomes" id="UP001590951">
    <property type="component" value="Unassembled WGS sequence"/>
</dbReference>
<reference evidence="2 3" key="1">
    <citation type="submission" date="2024-09" db="EMBL/GenBank/DDBJ databases">
        <title>Rethinking Asexuality: The Enigmatic Case of Functional Sexual Genes in Lepraria (Stereocaulaceae).</title>
        <authorList>
            <person name="Doellman M."/>
            <person name="Sun Y."/>
            <person name="Barcenas-Pena A."/>
            <person name="Lumbsch H.T."/>
            <person name="Grewe F."/>
        </authorList>
    </citation>
    <scope>NUCLEOTIDE SEQUENCE [LARGE SCALE GENOMIC DNA]</scope>
    <source>
        <strain evidence="2 3">Grewe 0041</strain>
    </source>
</reference>
<evidence type="ECO:0000313" key="3">
    <source>
        <dbReference type="Proteomes" id="UP001590951"/>
    </source>
</evidence>
<feature type="region of interest" description="Disordered" evidence="1">
    <location>
        <begin position="291"/>
        <end position="316"/>
    </location>
</feature>
<proteinExistence type="predicted"/>
<evidence type="ECO:0000313" key="2">
    <source>
        <dbReference type="EMBL" id="KAL2055518.1"/>
    </source>
</evidence>
<keyword evidence="3" id="KW-1185">Reference proteome</keyword>
<name>A0ABR4BDK0_9LECA</name>